<keyword evidence="3" id="KW-1185">Reference proteome</keyword>
<comment type="caution">
    <text evidence="2">The sequence shown here is derived from an EMBL/GenBank/DDBJ whole genome shotgun (WGS) entry which is preliminary data.</text>
</comment>
<evidence type="ECO:0000313" key="2">
    <source>
        <dbReference type="EMBL" id="EMA09487.1"/>
    </source>
</evidence>
<dbReference type="AlphaFoldDB" id="M0JK30"/>
<evidence type="ECO:0000313" key="3">
    <source>
        <dbReference type="Proteomes" id="UP000011687"/>
    </source>
</evidence>
<gene>
    <name evidence="2" type="ORF">C435_22004</name>
</gene>
<organism evidence="2 3">
    <name type="scientific">Haloarcula marismortui ATCC 33799</name>
    <dbReference type="NCBI Taxonomy" id="662475"/>
    <lineage>
        <taxon>Archaea</taxon>
        <taxon>Methanobacteriati</taxon>
        <taxon>Methanobacteriota</taxon>
        <taxon>Stenosarchaea group</taxon>
        <taxon>Halobacteria</taxon>
        <taxon>Halobacteriales</taxon>
        <taxon>Haloarculaceae</taxon>
        <taxon>Haloarcula</taxon>
    </lineage>
</organism>
<dbReference type="RefSeq" id="WP_007190844.1">
    <property type="nucleotide sequence ID" value="NZ_AOLS01000127.1"/>
</dbReference>
<sequence>MKQIIDTTSADADESSSTTADGAVNVPSVVQHSCGETYDPSVWFDCPACVAESSGAYALECADCLTAVLSFDDTHECPECGSTDMDVKGTPSV</sequence>
<dbReference type="PATRIC" id="fig|662475.6.peg.4308"/>
<proteinExistence type="predicted"/>
<evidence type="ECO:0000256" key="1">
    <source>
        <dbReference type="SAM" id="MobiDB-lite"/>
    </source>
</evidence>
<name>M0JK30_9EURY</name>
<accession>M0JK30</accession>
<feature type="region of interest" description="Disordered" evidence="1">
    <location>
        <begin position="1"/>
        <end position="22"/>
    </location>
</feature>
<protein>
    <submittedName>
        <fullName evidence="2">Uncharacterized protein</fullName>
    </submittedName>
</protein>
<dbReference type="EMBL" id="AOLS01000127">
    <property type="protein sequence ID" value="EMA09487.1"/>
    <property type="molecule type" value="Genomic_DNA"/>
</dbReference>
<dbReference type="Proteomes" id="UP000011687">
    <property type="component" value="Unassembled WGS sequence"/>
</dbReference>
<reference evidence="2 3" key="1">
    <citation type="journal article" date="2014" name="PLoS Genet.">
        <title>Phylogenetically driven sequencing of extremely halophilic archaea reveals strategies for static and dynamic osmo-response.</title>
        <authorList>
            <person name="Becker E.A."/>
            <person name="Seitzer P.M."/>
            <person name="Tritt A."/>
            <person name="Larsen D."/>
            <person name="Krusor M."/>
            <person name="Yao A.I."/>
            <person name="Wu D."/>
            <person name="Madern D."/>
            <person name="Eisen J.A."/>
            <person name="Darling A.E."/>
            <person name="Facciotti M.T."/>
        </authorList>
    </citation>
    <scope>NUCLEOTIDE SEQUENCE [LARGE SCALE GENOMIC DNA]</scope>
    <source>
        <strain evidence="2 3">ATCC 33799</strain>
    </source>
</reference>